<dbReference type="Proteomes" id="UP001168877">
    <property type="component" value="Unassembled WGS sequence"/>
</dbReference>
<sequence length="699" mass="79294">MQQLNRSDRMMFSASDDSAMMKQIQATHTPDGREVDVNPILHIIEDILHRATPTNIDGVLNGTSGHVDTLEESTNLQASFDGMLEALSYIIHKISCELSCKCSGGGDAHATTMLLFNSTLTNYSWDAKMVLTLAAFAVNYGEFWLVAQLCTTNSLSKSVALLKQLPDILEHYNSLKPQFDAVNKLIKAMLNLTKCIIEFKELPSQYISTDLPAMSSAMAHIPAAAYWTIRSIVACSSQIANLVGLRAEYIASTTEAWELSSLAHKVSSIHDHLKKQITLCHQHIDEKRQIEAYHNLVRLLETIHMDNMKVLRALIYAKDDRQPLVEGSTNTTVHIDVLRKKHVLLLISDLDLSHEEIAVLDHMYRESKAGSEHYYEILWLPVVDRSIAWHEGLQKKFEQLQTMMPWYSVQHPSLIEPAVIKYIKEVLHFSKKPILVPLDPQGRVLNQNAFNMLWIWRNLAFPFTNEREEALWNAESWGIELLVDRIDVNVLNWIAEGKYICVYGGEDIEWIRKFTSSAKAVATAAQIALEMVYVGKSNARERLRKIVTTIMEENLSYSLTDPTSIYFFWARLESMLYSKSQHGKSVENDHIMQEVMTLLGFDGSDQGWAIFCKGTFKDVARAKGDRALTSMLEFGNWSGEANQIGFVQGLNYYLQQLHTPHHCNRLILPGIDGGLPGKVICAECGRIMERFFMYRCCVD</sequence>
<dbReference type="PANTHER" id="PTHR33232">
    <property type="entry name" value="PROTEIN SIEVE ELEMENT OCCLUSION B-LIKE"/>
    <property type="match status" value="1"/>
</dbReference>
<feature type="domain" description="Sieve element occlusion N-terminal" evidence="1">
    <location>
        <begin position="15"/>
        <end position="304"/>
    </location>
</feature>
<dbReference type="Pfam" id="PF14576">
    <property type="entry name" value="SEO_N"/>
    <property type="match status" value="1"/>
</dbReference>
<evidence type="ECO:0000259" key="2">
    <source>
        <dbReference type="Pfam" id="PF14577"/>
    </source>
</evidence>
<organism evidence="3 4">
    <name type="scientific">Acer saccharum</name>
    <name type="common">Sugar maple</name>
    <dbReference type="NCBI Taxonomy" id="4024"/>
    <lineage>
        <taxon>Eukaryota</taxon>
        <taxon>Viridiplantae</taxon>
        <taxon>Streptophyta</taxon>
        <taxon>Embryophyta</taxon>
        <taxon>Tracheophyta</taxon>
        <taxon>Spermatophyta</taxon>
        <taxon>Magnoliopsida</taxon>
        <taxon>eudicotyledons</taxon>
        <taxon>Gunneridae</taxon>
        <taxon>Pentapetalae</taxon>
        <taxon>rosids</taxon>
        <taxon>malvids</taxon>
        <taxon>Sapindales</taxon>
        <taxon>Sapindaceae</taxon>
        <taxon>Hippocastanoideae</taxon>
        <taxon>Acereae</taxon>
        <taxon>Acer</taxon>
    </lineage>
</organism>
<keyword evidence="4" id="KW-1185">Reference proteome</keyword>
<evidence type="ECO:0000313" key="4">
    <source>
        <dbReference type="Proteomes" id="UP001168877"/>
    </source>
</evidence>
<dbReference type="InterPro" id="IPR027942">
    <property type="entry name" value="SEO_N"/>
</dbReference>
<gene>
    <name evidence="3" type="ORF">LWI29_009967</name>
</gene>
<dbReference type="PANTHER" id="PTHR33232:SF20">
    <property type="entry name" value="PROTEIN SIEVE ELEMENT OCCLUSION B-LIKE"/>
    <property type="match status" value="1"/>
</dbReference>
<accession>A0AA39VQG7</accession>
<feature type="domain" description="Sieve element occlusion C-terminal" evidence="2">
    <location>
        <begin position="467"/>
        <end position="697"/>
    </location>
</feature>
<dbReference type="AlphaFoldDB" id="A0AA39VQG7"/>
<evidence type="ECO:0008006" key="5">
    <source>
        <dbReference type="Google" id="ProtNLM"/>
    </source>
</evidence>
<reference evidence="3" key="2">
    <citation type="submission" date="2023-06" db="EMBL/GenBank/DDBJ databases">
        <authorList>
            <person name="Swenson N.G."/>
            <person name="Wegrzyn J.L."/>
            <person name="Mcevoy S.L."/>
        </authorList>
    </citation>
    <scope>NUCLEOTIDE SEQUENCE</scope>
    <source>
        <strain evidence="3">NS2018</strain>
        <tissue evidence="3">Leaf</tissue>
    </source>
</reference>
<dbReference type="EMBL" id="JAUESC010000382">
    <property type="protein sequence ID" value="KAK0586633.1"/>
    <property type="molecule type" value="Genomic_DNA"/>
</dbReference>
<dbReference type="Pfam" id="PF14577">
    <property type="entry name" value="SEO_C"/>
    <property type="match status" value="1"/>
</dbReference>
<evidence type="ECO:0000259" key="1">
    <source>
        <dbReference type="Pfam" id="PF14576"/>
    </source>
</evidence>
<dbReference type="InterPro" id="IPR039299">
    <property type="entry name" value="SEOA"/>
</dbReference>
<dbReference type="GO" id="GO:0010088">
    <property type="term" value="P:phloem development"/>
    <property type="evidence" value="ECO:0007669"/>
    <property type="project" value="InterPro"/>
</dbReference>
<dbReference type="InterPro" id="IPR027944">
    <property type="entry name" value="SEO_C"/>
</dbReference>
<name>A0AA39VQG7_ACESA</name>
<proteinExistence type="predicted"/>
<reference evidence="3" key="1">
    <citation type="journal article" date="2022" name="Plant J.">
        <title>Strategies of tolerance reflected in two North American maple genomes.</title>
        <authorList>
            <person name="McEvoy S.L."/>
            <person name="Sezen U.U."/>
            <person name="Trouern-Trend A."/>
            <person name="McMahon S.M."/>
            <person name="Schaberg P.G."/>
            <person name="Yang J."/>
            <person name="Wegrzyn J.L."/>
            <person name="Swenson N.G."/>
        </authorList>
    </citation>
    <scope>NUCLEOTIDE SEQUENCE</scope>
    <source>
        <strain evidence="3">NS2018</strain>
    </source>
</reference>
<comment type="caution">
    <text evidence="3">The sequence shown here is derived from an EMBL/GenBank/DDBJ whole genome shotgun (WGS) entry which is preliminary data.</text>
</comment>
<evidence type="ECO:0000313" key="3">
    <source>
        <dbReference type="EMBL" id="KAK0586633.1"/>
    </source>
</evidence>
<protein>
    <recommendedName>
        <fullName evidence="5">Protein SIEVE ELEMENT OCCLUSION B-like</fullName>
    </recommendedName>
</protein>